<dbReference type="EMBL" id="CAJVPS010051191">
    <property type="protein sequence ID" value="CAG8769062.1"/>
    <property type="molecule type" value="Genomic_DNA"/>
</dbReference>
<keyword evidence="2" id="KW-1185">Reference proteome</keyword>
<evidence type="ECO:0000313" key="1">
    <source>
        <dbReference type="EMBL" id="CAG8769062.1"/>
    </source>
</evidence>
<name>A0A9N9J9B0_9GLOM</name>
<gene>
    <name evidence="1" type="ORF">ALEPTO_LOCUS14041</name>
</gene>
<evidence type="ECO:0000313" key="2">
    <source>
        <dbReference type="Proteomes" id="UP000789508"/>
    </source>
</evidence>
<comment type="caution">
    <text evidence="1">The sequence shown here is derived from an EMBL/GenBank/DDBJ whole genome shotgun (WGS) entry which is preliminary data.</text>
</comment>
<feature type="non-terminal residue" evidence="1">
    <location>
        <position position="162"/>
    </location>
</feature>
<organism evidence="1 2">
    <name type="scientific">Ambispora leptoticha</name>
    <dbReference type="NCBI Taxonomy" id="144679"/>
    <lineage>
        <taxon>Eukaryota</taxon>
        <taxon>Fungi</taxon>
        <taxon>Fungi incertae sedis</taxon>
        <taxon>Mucoromycota</taxon>
        <taxon>Glomeromycotina</taxon>
        <taxon>Glomeromycetes</taxon>
        <taxon>Archaeosporales</taxon>
        <taxon>Ambisporaceae</taxon>
        <taxon>Ambispora</taxon>
    </lineage>
</organism>
<accession>A0A9N9J9B0</accession>
<proteinExistence type="predicted"/>
<dbReference type="AlphaFoldDB" id="A0A9N9J9B0"/>
<feature type="non-terminal residue" evidence="1">
    <location>
        <position position="1"/>
    </location>
</feature>
<protein>
    <submittedName>
        <fullName evidence="1">4098_t:CDS:1</fullName>
    </submittedName>
</protein>
<dbReference type="Proteomes" id="UP000789508">
    <property type="component" value="Unassembled WGS sequence"/>
</dbReference>
<reference evidence="1" key="1">
    <citation type="submission" date="2021-06" db="EMBL/GenBank/DDBJ databases">
        <authorList>
            <person name="Kallberg Y."/>
            <person name="Tangrot J."/>
            <person name="Rosling A."/>
        </authorList>
    </citation>
    <scope>NUCLEOTIDE SEQUENCE</scope>
    <source>
        <strain evidence="1">FL130A</strain>
    </source>
</reference>
<sequence length="162" mass="19265">NLKQTYSSKTIQNQNWDIILIIHEIKRTKNITFTLHKIKSRSNALQNQADLLAKRGSNKTILEISHNYINLPTHFLWKDYLIPFKARAFIKNTFTIKELYTWSLLKIFKDLSEIEWTTCFEILNSIAHNPSKYTFRTKILTDNLPTMENLNIRYPYLYPTPN</sequence>